<dbReference type="SUPFAM" id="SSF75304">
    <property type="entry name" value="Amidase signature (AS) enzymes"/>
    <property type="match status" value="1"/>
</dbReference>
<sequence>MPDTLLTLAASAQRRLLLAREVSAVELLDAALARIAALNPRLDAVVALDPEAARRQAAASDARLAAGTALPLDGLPVTIKDAFDVAGLVSTAGAPAHRERVPEADAAAVARLRAAGAVILGKSNVPPWSGDFQTTNAVYGTTRNPYDPERSPGGSSGGAAVAVATGMSAVELGSDLGGSIRWPAHACGLFGLKPSWGLVSTRGHVPPEPGATREGDLVVAGPLARSAADLGLVLDVVLGPAAPDGLRPRLDPPRRTAPEGLRVAVMAAAGFAPAASAVSGAVTEAADLLRRAGARVDEARPAIDLAENFRLFALLNHALVAASLPPAIRDRIAARARDFSPDDDSHPALQARGARLDAATYGALQTRRAAIHAAWTAFFADHDVLLCPPAPVPAIPHDHGPDLHARRLSVDGAAHPYFDLLKWPSLATLSGLPAAVAPVTRDPAGLPVGVQIIAGPGQDRTAIAVAGMLEALGCRYVPPPILTT</sequence>
<dbReference type="Gene3D" id="3.90.1300.10">
    <property type="entry name" value="Amidase signature (AS) domain"/>
    <property type="match status" value="1"/>
</dbReference>
<comment type="caution">
    <text evidence="2">The sequence shown here is derived from an EMBL/GenBank/DDBJ whole genome shotgun (WGS) entry which is preliminary data.</text>
</comment>
<dbReference type="GO" id="GO:0012505">
    <property type="term" value="C:endomembrane system"/>
    <property type="evidence" value="ECO:0007669"/>
    <property type="project" value="TreeGrafter"/>
</dbReference>
<dbReference type="NCBIfam" id="NF004816">
    <property type="entry name" value="PRK06170.1"/>
    <property type="match status" value="1"/>
</dbReference>
<dbReference type="InterPro" id="IPR052739">
    <property type="entry name" value="FAAH2"/>
</dbReference>
<dbReference type="Pfam" id="PF01425">
    <property type="entry name" value="Amidase"/>
    <property type="match status" value="1"/>
</dbReference>
<dbReference type="OrthoDB" id="9814821at2"/>
<organism evidence="2 3">
    <name type="scientific">Methylobacterium oryzihabitans</name>
    <dbReference type="NCBI Taxonomy" id="2499852"/>
    <lineage>
        <taxon>Bacteria</taxon>
        <taxon>Pseudomonadati</taxon>
        <taxon>Pseudomonadota</taxon>
        <taxon>Alphaproteobacteria</taxon>
        <taxon>Hyphomicrobiales</taxon>
        <taxon>Methylobacteriaceae</taxon>
        <taxon>Methylobacterium</taxon>
    </lineage>
</organism>
<dbReference type="EMBL" id="SACP01000006">
    <property type="protein sequence ID" value="RVU19325.1"/>
    <property type="molecule type" value="Genomic_DNA"/>
</dbReference>
<keyword evidence="3" id="KW-1185">Reference proteome</keyword>
<dbReference type="Proteomes" id="UP000286997">
    <property type="component" value="Unassembled WGS sequence"/>
</dbReference>
<dbReference type="PANTHER" id="PTHR43372:SF4">
    <property type="entry name" value="FATTY-ACID AMIDE HYDROLASE 2"/>
    <property type="match status" value="1"/>
</dbReference>
<proteinExistence type="predicted"/>
<dbReference type="PANTHER" id="PTHR43372">
    <property type="entry name" value="FATTY-ACID AMIDE HYDROLASE"/>
    <property type="match status" value="1"/>
</dbReference>
<dbReference type="GO" id="GO:0004040">
    <property type="term" value="F:amidase activity"/>
    <property type="evidence" value="ECO:0007669"/>
    <property type="project" value="UniProtKB-EC"/>
</dbReference>
<protein>
    <submittedName>
        <fullName evidence="2">Amidase</fullName>
        <ecNumber evidence="2">3.5.1.4</ecNumber>
    </submittedName>
</protein>
<evidence type="ECO:0000259" key="1">
    <source>
        <dbReference type="Pfam" id="PF01425"/>
    </source>
</evidence>
<feature type="domain" description="Amidase" evidence="1">
    <location>
        <begin position="26"/>
        <end position="461"/>
    </location>
</feature>
<evidence type="ECO:0000313" key="3">
    <source>
        <dbReference type="Proteomes" id="UP000286997"/>
    </source>
</evidence>
<dbReference type="RefSeq" id="WP_127728260.1">
    <property type="nucleotide sequence ID" value="NZ_SACP01000006.1"/>
</dbReference>
<dbReference type="InterPro" id="IPR023631">
    <property type="entry name" value="Amidase_dom"/>
</dbReference>
<dbReference type="AlphaFoldDB" id="A0A437PAM9"/>
<reference evidence="2 3" key="1">
    <citation type="submission" date="2019-01" db="EMBL/GenBank/DDBJ databases">
        <authorList>
            <person name="Chen W.-M."/>
        </authorList>
    </citation>
    <scope>NUCLEOTIDE SEQUENCE [LARGE SCALE GENOMIC DNA]</scope>
    <source>
        <strain evidence="2 3">TER-1</strain>
    </source>
</reference>
<dbReference type="EC" id="3.5.1.4" evidence="2"/>
<gene>
    <name evidence="2" type="ORF">EOE48_07950</name>
</gene>
<accession>A0A437PAM9</accession>
<dbReference type="InterPro" id="IPR036928">
    <property type="entry name" value="AS_sf"/>
</dbReference>
<name>A0A437PAM9_9HYPH</name>
<evidence type="ECO:0000313" key="2">
    <source>
        <dbReference type="EMBL" id="RVU19325.1"/>
    </source>
</evidence>
<keyword evidence="2" id="KW-0378">Hydrolase</keyword>